<gene>
    <name evidence="1" type="ORF">WMG39_30780</name>
</gene>
<evidence type="ECO:0000313" key="2">
    <source>
        <dbReference type="Proteomes" id="UP001384579"/>
    </source>
</evidence>
<name>A0ABU8YY36_9CYAN</name>
<accession>A0ABU8YY36</accession>
<reference evidence="1 2" key="1">
    <citation type="journal article" date="2020" name="Harmful Algae">
        <title>Molecular and morphological characterization of a novel dihydroanatoxin-a producing Microcoleus species (cyanobacteria) from the Russian River, California, USA.</title>
        <authorList>
            <person name="Conklin K.Y."/>
            <person name="Stancheva R."/>
            <person name="Otten T.G."/>
            <person name="Fadness R."/>
            <person name="Boyer G.L."/>
            <person name="Read B."/>
            <person name="Zhang X."/>
            <person name="Sheath R.G."/>
        </authorList>
    </citation>
    <scope>NUCLEOTIDE SEQUENCE [LARGE SCALE GENOMIC DNA]</scope>
    <source>
        <strain evidence="1 2">PTRS2</strain>
    </source>
</reference>
<comment type="caution">
    <text evidence="1">The sequence shown here is derived from an EMBL/GenBank/DDBJ whole genome shotgun (WGS) entry which is preliminary data.</text>
</comment>
<dbReference type="EMBL" id="JBBLXS010001019">
    <property type="protein sequence ID" value="MEK0189200.1"/>
    <property type="molecule type" value="Genomic_DNA"/>
</dbReference>
<evidence type="ECO:0000313" key="1">
    <source>
        <dbReference type="EMBL" id="MEK0189200.1"/>
    </source>
</evidence>
<dbReference type="RefSeq" id="WP_340542454.1">
    <property type="nucleotide sequence ID" value="NZ_JBBLXS010001019.1"/>
</dbReference>
<dbReference type="Proteomes" id="UP001384579">
    <property type="component" value="Unassembled WGS sequence"/>
</dbReference>
<sequence length="72" mass="8045">MIAIALFPQITKSAIAPFHPAIPKTIAVIVPKCDRHFPSLSISHSNISSYNTQLIRHFTIICSIIFRQLLTT</sequence>
<protein>
    <submittedName>
        <fullName evidence="1">Uncharacterized protein</fullName>
    </submittedName>
</protein>
<feature type="non-terminal residue" evidence="1">
    <location>
        <position position="72"/>
    </location>
</feature>
<proteinExistence type="predicted"/>
<organism evidence="1 2">
    <name type="scientific">Microcoleus anatoxicus PTRS2</name>
    <dbReference type="NCBI Taxonomy" id="2705321"/>
    <lineage>
        <taxon>Bacteria</taxon>
        <taxon>Bacillati</taxon>
        <taxon>Cyanobacteriota</taxon>
        <taxon>Cyanophyceae</taxon>
        <taxon>Oscillatoriophycideae</taxon>
        <taxon>Oscillatoriales</taxon>
        <taxon>Microcoleaceae</taxon>
        <taxon>Microcoleus</taxon>
        <taxon>Microcoleus anatoxicus</taxon>
    </lineage>
</organism>
<keyword evidence="2" id="KW-1185">Reference proteome</keyword>